<dbReference type="SUPFAM" id="SSF49299">
    <property type="entry name" value="PKD domain"/>
    <property type="match status" value="1"/>
</dbReference>
<dbReference type="PROSITE" id="PS50025">
    <property type="entry name" value="LAM_G_DOMAIN"/>
    <property type="match status" value="1"/>
</dbReference>
<keyword evidence="10" id="KW-1185">Reference proteome</keyword>
<evidence type="ECO:0000256" key="1">
    <source>
        <dbReference type="ARBA" id="ARBA00004316"/>
    </source>
</evidence>
<accession>A0ABY0CBA9</accession>
<feature type="compositionally biased region" description="Basic and acidic residues" evidence="5">
    <location>
        <begin position="37"/>
        <end position="47"/>
    </location>
</feature>
<feature type="transmembrane region" description="Helical" evidence="6">
    <location>
        <begin position="56"/>
        <end position="80"/>
    </location>
</feature>
<keyword evidence="2" id="KW-0966">Cell projection</keyword>
<dbReference type="SMART" id="SM00089">
    <property type="entry name" value="PKD"/>
    <property type="match status" value="1"/>
</dbReference>
<evidence type="ECO:0000313" key="9">
    <source>
        <dbReference type="EMBL" id="RUQ86903.1"/>
    </source>
</evidence>
<comment type="subcellular location">
    <subcellularLocation>
        <location evidence="1">Cell projection</location>
    </subcellularLocation>
</comment>
<dbReference type="SUPFAM" id="SSF50998">
    <property type="entry name" value="Quinoprotein alcohol dehydrogenase-like"/>
    <property type="match status" value="1"/>
</dbReference>
<evidence type="ECO:0000259" key="7">
    <source>
        <dbReference type="PROSITE" id="PS50025"/>
    </source>
</evidence>
<dbReference type="InterPro" id="IPR013783">
    <property type="entry name" value="Ig-like_fold"/>
</dbReference>
<dbReference type="InterPro" id="IPR001791">
    <property type="entry name" value="Laminin_G"/>
</dbReference>
<protein>
    <submittedName>
        <fullName evidence="9">PKD domain-containing protein</fullName>
    </submittedName>
</protein>
<dbReference type="InterPro" id="IPR011047">
    <property type="entry name" value="Quinoprotein_ADH-like_sf"/>
</dbReference>
<feature type="domain" description="PKD" evidence="8">
    <location>
        <begin position="851"/>
        <end position="935"/>
    </location>
</feature>
<dbReference type="Pfam" id="PF18911">
    <property type="entry name" value="PKD_4"/>
    <property type="match status" value="1"/>
</dbReference>
<keyword evidence="6" id="KW-1133">Transmembrane helix</keyword>
<dbReference type="Gene3D" id="2.60.40.10">
    <property type="entry name" value="Immunoglobulins"/>
    <property type="match status" value="2"/>
</dbReference>
<evidence type="ECO:0000256" key="3">
    <source>
        <dbReference type="ARBA" id="ARBA00023295"/>
    </source>
</evidence>
<evidence type="ECO:0000256" key="5">
    <source>
        <dbReference type="SAM" id="MobiDB-lite"/>
    </source>
</evidence>
<dbReference type="Proteomes" id="UP000268291">
    <property type="component" value="Unassembled WGS sequence"/>
</dbReference>
<keyword evidence="3" id="KW-0326">Glycosidase</keyword>
<dbReference type="InterPro" id="IPR035986">
    <property type="entry name" value="PKD_dom_sf"/>
</dbReference>
<proteinExistence type="predicted"/>
<dbReference type="SMART" id="SM00282">
    <property type="entry name" value="LamG"/>
    <property type="match status" value="1"/>
</dbReference>
<keyword evidence="6" id="KW-0472">Membrane</keyword>
<evidence type="ECO:0000256" key="2">
    <source>
        <dbReference type="ARBA" id="ARBA00023273"/>
    </source>
</evidence>
<dbReference type="InterPro" id="IPR022409">
    <property type="entry name" value="PKD/Chitinase_dom"/>
</dbReference>
<gene>
    <name evidence="9" type="ORF">ELQ93_08135</name>
</gene>
<keyword evidence="3" id="KW-0378">Hydrolase</keyword>
<dbReference type="InterPro" id="IPR013320">
    <property type="entry name" value="ConA-like_dom_sf"/>
</dbReference>
<evidence type="ECO:0000259" key="8">
    <source>
        <dbReference type="PROSITE" id="PS50093"/>
    </source>
</evidence>
<keyword evidence="4" id="KW-0624">Polysaccharide degradation</keyword>
<evidence type="ECO:0000256" key="6">
    <source>
        <dbReference type="SAM" id="Phobius"/>
    </source>
</evidence>
<dbReference type="SUPFAM" id="SSF49265">
    <property type="entry name" value="Fibronectin type III"/>
    <property type="match status" value="1"/>
</dbReference>
<dbReference type="CDD" id="cd00063">
    <property type="entry name" value="FN3"/>
    <property type="match status" value="1"/>
</dbReference>
<name>A0ABY0CBA9_9MICO</name>
<feature type="domain" description="Laminin G" evidence="7">
    <location>
        <begin position="665"/>
        <end position="839"/>
    </location>
</feature>
<comment type="caution">
    <text evidence="9">The sequence shown here is derived from an EMBL/GenBank/DDBJ whole genome shotgun (WGS) entry which is preliminary data.</text>
</comment>
<dbReference type="SUPFAM" id="SSF49899">
    <property type="entry name" value="Concanavalin A-like lectins/glucanases"/>
    <property type="match status" value="1"/>
</dbReference>
<dbReference type="CDD" id="cd00110">
    <property type="entry name" value="LamG"/>
    <property type="match status" value="1"/>
</dbReference>
<organism evidence="9 10">
    <name type="scientific">Labedella gwakjiensis</name>
    <dbReference type="NCBI Taxonomy" id="390269"/>
    <lineage>
        <taxon>Bacteria</taxon>
        <taxon>Bacillati</taxon>
        <taxon>Actinomycetota</taxon>
        <taxon>Actinomycetes</taxon>
        <taxon>Micrococcales</taxon>
        <taxon>Microbacteriaceae</taxon>
        <taxon>Labedella</taxon>
    </lineage>
</organism>
<keyword evidence="4" id="KW-0119">Carbohydrate metabolism</keyword>
<dbReference type="InterPro" id="IPR000601">
    <property type="entry name" value="PKD_dom"/>
</dbReference>
<dbReference type="Gene3D" id="2.60.120.200">
    <property type="match status" value="1"/>
</dbReference>
<feature type="region of interest" description="Disordered" evidence="5">
    <location>
        <begin position="1"/>
        <end position="51"/>
    </location>
</feature>
<dbReference type="InterPro" id="IPR003961">
    <property type="entry name" value="FN3_dom"/>
</dbReference>
<keyword evidence="6" id="KW-0812">Transmembrane</keyword>
<reference evidence="9 10" key="1">
    <citation type="submission" date="2018-12" db="EMBL/GenBank/DDBJ databases">
        <authorList>
            <person name="hu s."/>
            <person name="Xu Y."/>
            <person name="Xu B."/>
            <person name="Li F."/>
        </authorList>
    </citation>
    <scope>NUCLEOTIDE SEQUENCE [LARGE SCALE GENOMIC DNA]</scope>
    <source>
        <strain evidence="9 10">KSW2-17</strain>
    </source>
</reference>
<evidence type="ECO:0000256" key="4">
    <source>
        <dbReference type="ARBA" id="ARBA00023326"/>
    </source>
</evidence>
<dbReference type="InterPro" id="IPR036116">
    <property type="entry name" value="FN3_sf"/>
</dbReference>
<dbReference type="Pfam" id="PF13385">
    <property type="entry name" value="Laminin_G_3"/>
    <property type="match status" value="1"/>
</dbReference>
<dbReference type="CDD" id="cd00146">
    <property type="entry name" value="PKD"/>
    <property type="match status" value="1"/>
</dbReference>
<sequence>MRFSRGLPEDPSSSQRPRPQRAGGADPPITCGAPVPERTDTLPEPSRRRSRRTVSAAALALGSALAVLVGALVPVGGALADSAPADPSSALSPATVTADALPTPQIDGVVWDQVVVGNTVFVGGEFTTARPDGAAEGVNTVARGNFLAYDLTTGALRTDIAPMFNAQIRSIAVSPDGTRLYVGGSFTKVGDSTRYRVAAFDLPSMTLVSNWAPTVNATVEAVAATDSTVYITGVFTSVQKNERSKGAALSREKAAIQPWAPVIAGGTARAIAISPDESKIVVGGSFTTLNGSNNPGLGMGAVTADTGTSLPWKVNSTIRNGGTKSSIFDLSSDGDSVYGVGYQHSQGGQAVEGTFRASWADGTLEWLADCHGDSYSVEAAGDVIYTAGHAHACDNTGGFPNDTEAYHRAVAFTKQASGTTVFNQPPAGWTYGNFSGTPATKILNWFPDLNTGTYTGSTQGPWDVTVAGDYVLYGGEFTKVNGRGQQGLVRFATSDKAPNARGPVLQADAMTPTVTAFGGGAAKITFAANFDDDNENLTYKVVRNGNTANPVYVNTVASTFWNRANITFVDEGLTPGATYTYRVRTEDPFGNATWGTSVTLTATDGAEARVTDYDKAILAELPTHYWPLNEASGATADDWTGGATQTFSGASVVRGAAGAETDGSGAAVRIGGDARTTSTGISKLPNTFSLEAWFSTTSTTGGLLIGASNENGGNRDRLLYMGNDGRLHFGVYPGSVRMVDSDASYNDGAWHHVVATLGQSGMQLYVDGALVDSRTDTVSAQDYSGYWALGGYSLSGWPDRPSTDYFTGSIDNVATYSTQLTASQVSAHDAAIGGVTEPEPEPEPEPANVAPVASFSSDATDLTVSVDAGASSDADGTITGYAWSFGDGGTGTGVTAEHTYADAGTYTVGLTVTDDDGATHSTSSSVTVVAPAPEEPAVQAIAADDFARTTASGWGSATTGGSWAASGSSGGLSVGNGVGVIASNAGQTRLAVLPSVAAGSSVSRVSFVIDKAPTGGGQFVSVVARQVGTERYVARVWAQANGVLQVQVQRNGSTLALRNLTGVAYASGDTVDVSVAVDTVNGVTTLSAKAWVTPSGAASATPEPTDWQVTATDSTASLQGTGSTGLGFYLSGSATSPTNVAFRGYSVTPLG</sequence>
<evidence type="ECO:0000313" key="10">
    <source>
        <dbReference type="Proteomes" id="UP000268291"/>
    </source>
</evidence>
<dbReference type="EMBL" id="RZGY01000001">
    <property type="protein sequence ID" value="RUQ86903.1"/>
    <property type="molecule type" value="Genomic_DNA"/>
</dbReference>
<dbReference type="PROSITE" id="PS50093">
    <property type="entry name" value="PKD"/>
    <property type="match status" value="1"/>
</dbReference>